<proteinExistence type="predicted"/>
<accession>A0A182D5M0</accession>
<organism evidence="2">
    <name type="scientific">Blastochloris viridis</name>
    <name type="common">Rhodopseudomonas viridis</name>
    <dbReference type="NCBI Taxonomy" id="1079"/>
    <lineage>
        <taxon>Bacteria</taxon>
        <taxon>Pseudomonadati</taxon>
        <taxon>Pseudomonadota</taxon>
        <taxon>Alphaproteobacteria</taxon>
        <taxon>Hyphomicrobiales</taxon>
        <taxon>Blastochloridaceae</taxon>
        <taxon>Blastochloris</taxon>
    </lineage>
</organism>
<dbReference type="EMBL" id="AP014854">
    <property type="protein sequence ID" value="BAS00807.1"/>
    <property type="molecule type" value="Genomic_DNA"/>
</dbReference>
<name>A0A182D5M0_BLAVI</name>
<feature type="region of interest" description="Disordered" evidence="1">
    <location>
        <begin position="48"/>
        <end position="96"/>
    </location>
</feature>
<evidence type="ECO:0000256" key="1">
    <source>
        <dbReference type="SAM" id="MobiDB-lite"/>
    </source>
</evidence>
<dbReference type="AlphaFoldDB" id="A0A182D5M0"/>
<reference evidence="2" key="1">
    <citation type="journal article" date="2015" name="Genome Announc.">
        <title>Complete Genome Sequence of the Bacteriochlorophyll b-Producing Photosynthetic Bacterium Blastochloris viridis.</title>
        <authorList>
            <person name="Tsukatani Y."/>
            <person name="Hirose Y."/>
            <person name="Harada J."/>
            <person name="Misawa N."/>
            <person name="Mori K."/>
            <person name="Inoue K."/>
            <person name="Tamiaki H."/>
        </authorList>
    </citation>
    <scope>NUCLEOTIDE SEQUENCE [LARGE SCALE GENOMIC DNA]</scope>
    <source>
        <strain evidence="2">DSM 133</strain>
    </source>
</reference>
<sequence>MGLDEHRHRTLERPGRVIGQQRIHWISRSFGEAHRRRCPVWFTQLLRRRPPGGSPAITDKRSTNREFAKAPIAADLPAPERSVTRNGPSRRHLPGE</sequence>
<protein>
    <submittedName>
        <fullName evidence="2">Uncharacterized protein</fullName>
    </submittedName>
</protein>
<gene>
    <name evidence="2" type="ORF">BV133_3213</name>
</gene>
<evidence type="ECO:0000313" key="2">
    <source>
        <dbReference type="EMBL" id="BAS00807.1"/>
    </source>
</evidence>
<feature type="compositionally biased region" description="Basic and acidic residues" evidence="1">
    <location>
        <begin position="58"/>
        <end position="68"/>
    </location>
</feature>